<evidence type="ECO:0000256" key="1">
    <source>
        <dbReference type="ARBA" id="ARBA00003788"/>
    </source>
</evidence>
<dbReference type="EMBL" id="JXLC01000003">
    <property type="protein sequence ID" value="OJG92966.1"/>
    <property type="molecule type" value="Genomic_DNA"/>
</dbReference>
<dbReference type="Gene3D" id="3.40.640.10">
    <property type="entry name" value="Type I PLP-dependent aspartate aminotransferase-like (Major domain)"/>
    <property type="match status" value="1"/>
</dbReference>
<dbReference type="SUPFAM" id="SSF53383">
    <property type="entry name" value="PLP-dependent transferases"/>
    <property type="match status" value="1"/>
</dbReference>
<evidence type="ECO:0000256" key="4">
    <source>
        <dbReference type="HAMAP-Rule" id="MF_00712"/>
    </source>
</evidence>
<keyword evidence="8" id="KW-1185">Reference proteome</keyword>
<dbReference type="OrthoDB" id="9771867at2"/>
<organism evidence="7 9">
    <name type="scientific">Enterococcus silesiacus</name>
    <dbReference type="NCBI Taxonomy" id="332949"/>
    <lineage>
        <taxon>Bacteria</taxon>
        <taxon>Bacillati</taxon>
        <taxon>Bacillota</taxon>
        <taxon>Bacilli</taxon>
        <taxon>Lactobacillales</taxon>
        <taxon>Enterococcaceae</taxon>
        <taxon>Enterococcus</taxon>
    </lineage>
</organism>
<dbReference type="NCBIfam" id="NF001696">
    <property type="entry name" value="PRK00451.1"/>
    <property type="match status" value="1"/>
</dbReference>
<evidence type="ECO:0000256" key="2">
    <source>
        <dbReference type="ARBA" id="ARBA00023002"/>
    </source>
</evidence>
<dbReference type="PANTHER" id="PTHR42806:SF1">
    <property type="entry name" value="GLYCINE DEHYDROGENASE (DECARBOXYLATING)"/>
    <property type="match status" value="1"/>
</dbReference>
<comment type="function">
    <text evidence="1 4">The glycine cleavage system catalyzes the degradation of glycine. The P protein binds the alpha-amino group of glycine through its pyridoxal phosphate cofactor; CO(2) is released and the remaining methylamine moiety is then transferred to the lipoamide cofactor of the H protein.</text>
</comment>
<dbReference type="InterPro" id="IPR015421">
    <property type="entry name" value="PyrdxlP-dep_Trfase_major"/>
</dbReference>
<dbReference type="PANTHER" id="PTHR42806">
    <property type="entry name" value="GLYCINE CLEAVAGE SYSTEM P-PROTEIN"/>
    <property type="match status" value="1"/>
</dbReference>
<dbReference type="Proteomes" id="UP000065511">
    <property type="component" value="Chromosome"/>
</dbReference>
<dbReference type="InterPro" id="IPR023010">
    <property type="entry name" value="GcvPA"/>
</dbReference>
<dbReference type="CDD" id="cd00613">
    <property type="entry name" value="GDC-P"/>
    <property type="match status" value="1"/>
</dbReference>
<protein>
    <recommendedName>
        <fullName evidence="4">Probable glycine dehydrogenase (decarboxylating) subunit 1</fullName>
        <ecNumber evidence="4">1.4.4.2</ecNumber>
    </recommendedName>
    <alternativeName>
        <fullName evidence="4">Glycine cleavage system P-protein subunit 1</fullName>
    </alternativeName>
    <alternativeName>
        <fullName evidence="4">Glycine decarboxylase subunit 1</fullName>
    </alternativeName>
    <alternativeName>
        <fullName evidence="4">Glycine dehydrogenase (aminomethyl-transferring) subunit 1</fullName>
    </alternativeName>
</protein>
<reference evidence="7 9" key="1">
    <citation type="submission" date="2014-12" db="EMBL/GenBank/DDBJ databases">
        <title>Draft genome sequences of 29 type strains of Enterococci.</title>
        <authorList>
            <person name="Zhong Z."/>
            <person name="Sun Z."/>
            <person name="Liu W."/>
            <person name="Zhang W."/>
            <person name="Zhang H."/>
        </authorList>
    </citation>
    <scope>NUCLEOTIDE SEQUENCE [LARGE SCALE GENOMIC DNA]</scope>
    <source>
        <strain evidence="7 9">DSM 22801</strain>
    </source>
</reference>
<dbReference type="InterPro" id="IPR020581">
    <property type="entry name" value="GDC_P"/>
</dbReference>
<gene>
    <name evidence="4" type="primary">gcvPA</name>
    <name evidence="6" type="ORF">ATZ33_17045</name>
    <name evidence="7" type="ORF">RV15_GL002100</name>
</gene>
<dbReference type="GO" id="GO:0019464">
    <property type="term" value="P:glycine decarboxylation via glycine cleavage system"/>
    <property type="evidence" value="ECO:0007669"/>
    <property type="project" value="UniProtKB-UniRule"/>
</dbReference>
<dbReference type="Gene3D" id="3.90.1150.10">
    <property type="entry name" value="Aspartate Aminotransferase, domain 1"/>
    <property type="match status" value="1"/>
</dbReference>
<dbReference type="RefSeq" id="WP_071876528.1">
    <property type="nucleotide sequence ID" value="NZ_JXLC01000003.1"/>
</dbReference>
<dbReference type="HAMAP" id="MF_00712">
    <property type="entry name" value="GcvPA"/>
    <property type="match status" value="1"/>
</dbReference>
<dbReference type="GO" id="GO:0009116">
    <property type="term" value="P:nucleoside metabolic process"/>
    <property type="evidence" value="ECO:0007669"/>
    <property type="project" value="InterPro"/>
</dbReference>
<dbReference type="GO" id="GO:0004375">
    <property type="term" value="F:glycine dehydrogenase (decarboxylating) activity"/>
    <property type="evidence" value="ECO:0007669"/>
    <property type="project" value="UniProtKB-EC"/>
</dbReference>
<dbReference type="EC" id="1.4.4.2" evidence="4"/>
<dbReference type="AlphaFoldDB" id="A0A0S3KFG3"/>
<evidence type="ECO:0000256" key="3">
    <source>
        <dbReference type="ARBA" id="ARBA00049026"/>
    </source>
</evidence>
<dbReference type="InterPro" id="IPR015422">
    <property type="entry name" value="PyrdxlP-dep_Trfase_small"/>
</dbReference>
<comment type="subunit">
    <text evidence="4">The glycine cleavage system is composed of four proteins: P, T, L and H. In this organism, the P 'protein' is a heterodimer of two subunits.</text>
</comment>
<dbReference type="Pfam" id="PF02347">
    <property type="entry name" value="GDC-P"/>
    <property type="match status" value="1"/>
</dbReference>
<evidence type="ECO:0000259" key="5">
    <source>
        <dbReference type="Pfam" id="PF02347"/>
    </source>
</evidence>
<name>A0A0S3KFG3_9ENTE</name>
<accession>A0A0S3KFG3</accession>
<dbReference type="KEGG" id="ess:ATZ33_17045"/>
<dbReference type="PIRSF" id="PIRSF006815">
    <property type="entry name" value="GcvPA"/>
    <property type="match status" value="1"/>
</dbReference>
<dbReference type="EMBL" id="CP013614">
    <property type="protein sequence ID" value="ALS03023.1"/>
    <property type="molecule type" value="Genomic_DNA"/>
</dbReference>
<evidence type="ECO:0000313" key="9">
    <source>
        <dbReference type="Proteomes" id="UP000183039"/>
    </source>
</evidence>
<dbReference type="Proteomes" id="UP000183039">
    <property type="component" value="Unassembled WGS sequence"/>
</dbReference>
<comment type="catalytic activity">
    <reaction evidence="3 4">
        <text>N(6)-[(R)-lipoyl]-L-lysyl-[glycine-cleavage complex H protein] + glycine + H(+) = N(6)-[(R)-S(8)-aminomethyldihydrolipoyl]-L-lysyl-[glycine-cleavage complex H protein] + CO2</text>
        <dbReference type="Rhea" id="RHEA:24304"/>
        <dbReference type="Rhea" id="RHEA-COMP:10494"/>
        <dbReference type="Rhea" id="RHEA-COMP:10495"/>
        <dbReference type="ChEBI" id="CHEBI:15378"/>
        <dbReference type="ChEBI" id="CHEBI:16526"/>
        <dbReference type="ChEBI" id="CHEBI:57305"/>
        <dbReference type="ChEBI" id="CHEBI:83099"/>
        <dbReference type="ChEBI" id="CHEBI:83143"/>
        <dbReference type="EC" id="1.4.4.2"/>
    </reaction>
</comment>
<keyword evidence="2 4" id="KW-0560">Oxidoreductase</keyword>
<comment type="similarity">
    <text evidence="4">Belongs to the GcvP family. N-terminal subunit subfamily.</text>
</comment>
<dbReference type="InterPro" id="IPR015424">
    <property type="entry name" value="PyrdxlP-dep_Trfase"/>
</dbReference>
<evidence type="ECO:0000313" key="6">
    <source>
        <dbReference type="EMBL" id="ALS03023.1"/>
    </source>
</evidence>
<dbReference type="InterPro" id="IPR049315">
    <property type="entry name" value="GDC-P_N"/>
</dbReference>
<reference evidence="6 8" key="2">
    <citation type="submission" date="2015-12" db="EMBL/GenBank/DDBJ databases">
        <authorList>
            <person name="Lauer A."/>
            <person name="Humrighouse B."/>
            <person name="Loparev V."/>
            <person name="Shewmaker P.L."/>
            <person name="Whitney A.M."/>
            <person name="McLaughlin R.W."/>
        </authorList>
    </citation>
    <scope>NUCLEOTIDE SEQUENCE [LARGE SCALE GENOMIC DNA]</scope>
    <source>
        <strain evidence="6 8">LMG 23085</strain>
    </source>
</reference>
<proteinExistence type="inferred from homology"/>
<feature type="domain" description="Glycine cleavage system P-protein N-terminal" evidence="5">
    <location>
        <begin position="3"/>
        <end position="430"/>
    </location>
</feature>
<evidence type="ECO:0000313" key="8">
    <source>
        <dbReference type="Proteomes" id="UP000065511"/>
    </source>
</evidence>
<evidence type="ECO:0000313" key="7">
    <source>
        <dbReference type="EMBL" id="OJG92966.1"/>
    </source>
</evidence>
<sequence>MGNYLGSTEQQQQEMLKTIGLNTMSDLYQDIPKEMIVENLDIPAGKSEFEVRRILENMGKKNKVFSSIFRGAGAYNHYIPAIVKQIAAKEEFMTSYTPYQPEISQGLLQSIFEYQTMICEITGMDATNASVYDGATAAAEAINMCLEKKRLKVLISETTNPMTIQTALTYFSSRDIEFVMIPEKDGVTDLSVLKETLDDTSACFIVQQPNYYGGIESVEAIAEMVHEAKAKFIMSVNPVASTVLKSAGEVNADIAVGDSQPFGIPLAFGGPYIGFIATKEKMIRKLPGRISGETVDEAGDRAFVLTLQAREQHIRREKAASNICSNQALCALTNAVYMSTMGARGIQEVAEQCYSKAHYLLDRLTQIKGVKRTNDSPFFHEFVTTFPVANEVILAKLEEHDILGGYPTEQGLLWCVTEMNTKEQIDEVVALVKESCGQ</sequence>